<evidence type="ECO:0000256" key="2">
    <source>
        <dbReference type="ARBA" id="ARBA00023002"/>
    </source>
</evidence>
<evidence type="ECO:0000313" key="10">
    <source>
        <dbReference type="Proteomes" id="UP000823399"/>
    </source>
</evidence>
<keyword evidence="2 6" id="KW-0560">Oxidoreductase</keyword>
<name>A0A9P7ETT2_9AGAM</name>
<dbReference type="AlphaFoldDB" id="A0A9P7ETT2"/>
<proteinExistence type="inferred from homology"/>
<organism evidence="9 10">
    <name type="scientific">Suillus discolor</name>
    <dbReference type="NCBI Taxonomy" id="1912936"/>
    <lineage>
        <taxon>Eukaryota</taxon>
        <taxon>Fungi</taxon>
        <taxon>Dikarya</taxon>
        <taxon>Basidiomycota</taxon>
        <taxon>Agaricomycotina</taxon>
        <taxon>Agaricomycetes</taxon>
        <taxon>Agaricomycetidae</taxon>
        <taxon>Boletales</taxon>
        <taxon>Suillineae</taxon>
        <taxon>Suillaceae</taxon>
        <taxon>Suillus</taxon>
    </lineage>
</organism>
<reference evidence="9" key="1">
    <citation type="journal article" date="2020" name="New Phytol.">
        <title>Comparative genomics reveals dynamic genome evolution in host specialist ectomycorrhizal fungi.</title>
        <authorList>
            <person name="Lofgren L.A."/>
            <person name="Nguyen N.H."/>
            <person name="Vilgalys R."/>
            <person name="Ruytinx J."/>
            <person name="Liao H.L."/>
            <person name="Branco S."/>
            <person name="Kuo A."/>
            <person name="LaButti K."/>
            <person name="Lipzen A."/>
            <person name="Andreopoulos W."/>
            <person name="Pangilinan J."/>
            <person name="Riley R."/>
            <person name="Hundley H."/>
            <person name="Na H."/>
            <person name="Barry K."/>
            <person name="Grigoriev I.V."/>
            <person name="Stajich J.E."/>
            <person name="Kennedy P.G."/>
        </authorList>
    </citation>
    <scope>NUCLEOTIDE SEQUENCE</scope>
    <source>
        <strain evidence="9">FC423</strain>
    </source>
</reference>
<feature type="active site" evidence="5">
    <location>
        <position position="325"/>
    </location>
</feature>
<evidence type="ECO:0000256" key="4">
    <source>
        <dbReference type="ARBA" id="ARBA00024226"/>
    </source>
</evidence>
<dbReference type="EMBL" id="JABBWM010000127">
    <property type="protein sequence ID" value="KAG2087915.1"/>
    <property type="molecule type" value="Genomic_DNA"/>
</dbReference>
<gene>
    <name evidence="9" type="ORF">F5147DRAFT_789732</name>
</gene>
<feature type="domain" description="Aldehyde dehydrogenase" evidence="8">
    <location>
        <begin position="207"/>
        <end position="519"/>
    </location>
</feature>
<evidence type="ECO:0000313" key="9">
    <source>
        <dbReference type="EMBL" id="KAG2087915.1"/>
    </source>
</evidence>
<dbReference type="Pfam" id="PF00171">
    <property type="entry name" value="Aldedh"/>
    <property type="match status" value="1"/>
</dbReference>
<dbReference type="Gene3D" id="3.40.309.10">
    <property type="entry name" value="Aldehyde Dehydrogenase, Chain A, domain 2"/>
    <property type="match status" value="1"/>
</dbReference>
<comment type="caution">
    <text evidence="9">The sequence shown here is derived from an EMBL/GenBank/DDBJ whole genome shotgun (WGS) entry which is preliminary data.</text>
</comment>
<feature type="compositionally biased region" description="Polar residues" evidence="7">
    <location>
        <begin position="70"/>
        <end position="84"/>
    </location>
</feature>
<evidence type="ECO:0000259" key="8">
    <source>
        <dbReference type="Pfam" id="PF00171"/>
    </source>
</evidence>
<dbReference type="InterPro" id="IPR016163">
    <property type="entry name" value="Ald_DH_C"/>
</dbReference>
<dbReference type="OrthoDB" id="2693510at2759"/>
<feature type="compositionally biased region" description="Polar residues" evidence="7">
    <location>
        <begin position="1"/>
        <end position="12"/>
    </location>
</feature>
<keyword evidence="3" id="KW-0520">NAD</keyword>
<dbReference type="Proteomes" id="UP000823399">
    <property type="component" value="Unassembled WGS sequence"/>
</dbReference>
<accession>A0A9P7ETT2</accession>
<dbReference type="InterPro" id="IPR015590">
    <property type="entry name" value="Aldehyde_DH_dom"/>
</dbReference>
<dbReference type="GeneID" id="64705292"/>
<dbReference type="GO" id="GO:0004029">
    <property type="term" value="F:aldehyde dehydrogenase (NAD+) activity"/>
    <property type="evidence" value="ECO:0007669"/>
    <property type="project" value="UniProtKB-EC"/>
</dbReference>
<keyword evidence="10" id="KW-1185">Reference proteome</keyword>
<dbReference type="InterPro" id="IPR029510">
    <property type="entry name" value="Ald_DH_CS_GLU"/>
</dbReference>
<dbReference type="RefSeq" id="XP_041285379.1">
    <property type="nucleotide sequence ID" value="XM_041443033.1"/>
</dbReference>
<comment type="similarity">
    <text evidence="1 6">Belongs to the aldehyde dehydrogenase family.</text>
</comment>
<evidence type="ECO:0000256" key="1">
    <source>
        <dbReference type="ARBA" id="ARBA00009986"/>
    </source>
</evidence>
<evidence type="ECO:0000256" key="7">
    <source>
        <dbReference type="SAM" id="MobiDB-lite"/>
    </source>
</evidence>
<dbReference type="InterPro" id="IPR016161">
    <property type="entry name" value="Ald_DH/histidinol_DH"/>
</dbReference>
<sequence length="527" mass="57289">MNNPSQLGNPESRSVPPLDIETPNDTNTTERRGRPRGKICRLLGKVKNGVVKKISCSKFNDSRSRDPVQAQDTSAVVQQGADPQSVNKALQDAGHGADQMNQIWGRARPVLSAGKNGPAALDNIDSIGTTYLQPLKIFDTVIGTIAEVHPYAKMALGVLSCASKMIFAQADRHEATLDLYKELGQVYGFIMQDDMLLMRDILGQISQQTLDRHEPIGVVGQIILWNFPLLMMAWKIGPALACGNTVVLKPSEFTPLTTIRMCHLINEAGFPPGVVNVITGYGNTTGNAISSHMRIEKVAFAGSTLVGRKIMEAAARSNLKNVTLELGGKSPNIIFDDADIEQAVCIRHLIRVSSCKKASMSHDEFFKRFTQSLKIGDPFAPDTFQGPQVSEIQFNRIMSYNESGKAAGAKVEIGGERHGSEGYFIKPTIFTNVDPSMKIVQEDIFSPANDTLYGLAAAVFTQDLNRALNTAHRLKAGTAWINCVDSINSSVPFGGIKQSGIGRECGDYALTNYTAVKTVHVNLGHKM</sequence>
<dbReference type="SUPFAM" id="SSF53720">
    <property type="entry name" value="ALDH-like"/>
    <property type="match status" value="1"/>
</dbReference>
<feature type="region of interest" description="Disordered" evidence="7">
    <location>
        <begin position="1"/>
        <end position="37"/>
    </location>
</feature>
<dbReference type="FunFam" id="3.40.605.10:FF:000026">
    <property type="entry name" value="Aldehyde dehydrogenase, putative"/>
    <property type="match status" value="1"/>
</dbReference>
<evidence type="ECO:0000256" key="5">
    <source>
        <dbReference type="PROSITE-ProRule" id="PRU10007"/>
    </source>
</evidence>
<protein>
    <recommendedName>
        <fullName evidence="4">aldehyde dehydrogenase (NAD(+))</fullName>
        <ecNumber evidence="4">1.2.1.3</ecNumber>
    </recommendedName>
</protein>
<evidence type="ECO:0000256" key="3">
    <source>
        <dbReference type="ARBA" id="ARBA00023027"/>
    </source>
</evidence>
<dbReference type="Gene3D" id="3.40.605.10">
    <property type="entry name" value="Aldehyde Dehydrogenase, Chain A, domain 1"/>
    <property type="match status" value="1"/>
</dbReference>
<dbReference type="EC" id="1.2.1.3" evidence="4"/>
<dbReference type="InterPro" id="IPR016162">
    <property type="entry name" value="Ald_DH_N"/>
</dbReference>
<evidence type="ECO:0000256" key="6">
    <source>
        <dbReference type="RuleBase" id="RU003345"/>
    </source>
</evidence>
<dbReference type="PANTHER" id="PTHR11699">
    <property type="entry name" value="ALDEHYDE DEHYDROGENASE-RELATED"/>
    <property type="match status" value="1"/>
</dbReference>
<dbReference type="FunFam" id="3.40.605.10:FF:000029">
    <property type="entry name" value="Aldehyde dehydrogenase, mitochondrial"/>
    <property type="match status" value="1"/>
</dbReference>
<feature type="region of interest" description="Disordered" evidence="7">
    <location>
        <begin position="59"/>
        <end position="84"/>
    </location>
</feature>
<dbReference type="PROSITE" id="PS00687">
    <property type="entry name" value="ALDEHYDE_DEHYDR_GLU"/>
    <property type="match status" value="1"/>
</dbReference>